<dbReference type="AlphaFoldDB" id="A0A2H0UM59"/>
<sequence>MSLDLENFEEVRMGGEDLYKTLDEVYCPYFKSKISFNSQGLEHLKFKQQRKARSQQDQYMRFKLLHLAPVVLKASSTLQGIWETKNFERIRIHSRTDTVLKIVTYYEFVAVVEKIRVKVIVKQIEGGNMFFWSIIPYWGVDKNTKKRKLYSGYPKDD</sequence>
<evidence type="ECO:0000313" key="1">
    <source>
        <dbReference type="EMBL" id="PIR87471.1"/>
    </source>
</evidence>
<accession>A0A2H0UM59</accession>
<gene>
    <name evidence="1" type="ORF">COU11_00435</name>
</gene>
<dbReference type="Proteomes" id="UP000229526">
    <property type="component" value="Unassembled WGS sequence"/>
</dbReference>
<proteinExistence type="predicted"/>
<comment type="caution">
    <text evidence="1">The sequence shown here is derived from an EMBL/GenBank/DDBJ whole genome shotgun (WGS) entry which is preliminary data.</text>
</comment>
<reference evidence="2" key="1">
    <citation type="submission" date="2017-09" db="EMBL/GenBank/DDBJ databases">
        <title>Depth-based differentiation of microbial function through sediment-hosted aquifers and enrichment of novel symbionts in the deep terrestrial subsurface.</title>
        <authorList>
            <person name="Probst A.J."/>
            <person name="Ladd B."/>
            <person name="Jarett J.K."/>
            <person name="Geller-Mcgrath D.E."/>
            <person name="Sieber C.M.K."/>
            <person name="Emerson J.B."/>
            <person name="Anantharaman K."/>
            <person name="Thomas B.C."/>
            <person name="Malmstrom R."/>
            <person name="Stieglmeier M."/>
            <person name="Klingl A."/>
            <person name="Woyke T."/>
            <person name="Ryan C.M."/>
            <person name="Banfield J.F."/>
        </authorList>
    </citation>
    <scope>NUCLEOTIDE SEQUENCE [LARGE SCALE GENOMIC DNA]</scope>
</reference>
<organism evidence="1 2">
    <name type="scientific">Candidatus Harrisonbacteria bacterium CG10_big_fil_rev_8_21_14_0_10_49_15</name>
    <dbReference type="NCBI Taxonomy" id="1974587"/>
    <lineage>
        <taxon>Bacteria</taxon>
        <taxon>Candidatus Harrisoniibacteriota</taxon>
    </lineage>
</organism>
<evidence type="ECO:0000313" key="2">
    <source>
        <dbReference type="Proteomes" id="UP000229526"/>
    </source>
</evidence>
<name>A0A2H0UM59_9BACT</name>
<dbReference type="EMBL" id="PFBD01000002">
    <property type="protein sequence ID" value="PIR87471.1"/>
    <property type="molecule type" value="Genomic_DNA"/>
</dbReference>
<protein>
    <submittedName>
        <fullName evidence="1">Uncharacterized protein</fullName>
    </submittedName>
</protein>